<dbReference type="Proteomes" id="UP000767327">
    <property type="component" value="Unassembled WGS sequence"/>
</dbReference>
<dbReference type="EMBL" id="JAAXZR010000025">
    <property type="protein sequence ID" value="NLT80089.1"/>
    <property type="molecule type" value="Genomic_DNA"/>
</dbReference>
<dbReference type="PANTHER" id="PTHR33608:SF6">
    <property type="entry name" value="BLL2464 PROTEIN"/>
    <property type="match status" value="1"/>
</dbReference>
<proteinExistence type="predicted"/>
<feature type="domain" description="DUF58" evidence="2">
    <location>
        <begin position="51"/>
        <end position="221"/>
    </location>
</feature>
<feature type="region of interest" description="Disordered" evidence="1">
    <location>
        <begin position="306"/>
        <end position="329"/>
    </location>
</feature>
<feature type="compositionally biased region" description="Gly residues" evidence="1">
    <location>
        <begin position="315"/>
        <end position="329"/>
    </location>
</feature>
<dbReference type="AlphaFoldDB" id="A0A971ID56"/>
<dbReference type="PANTHER" id="PTHR33608">
    <property type="entry name" value="BLL2464 PROTEIN"/>
    <property type="match status" value="1"/>
</dbReference>
<sequence length="329" mass="35600">MSSAQDTRDPVRRKIEALGIKLSLPTVRRALGILEGEHLSHRSGGTGDTMDIRAYESGDEARFIDWKSSARAGRPMIAQRERLATSRVWMLLDVGREMSGSCVGGERAIDVAANALAMFGALCLRRSDDISLVLADAASITRMQFSGGFTEFEHRLDHSLENQLRHPRHIDALLDYANTITDRNALVVLATDESALGERQLHAISRLAQSHPIVVVDVATVNPFSKPSGFRHVVDAKTARRIPAFLAQPETAKVIDTHRGFTTAALRQELDHAGSTLLHCASSELMFGEFIRIISSSLTRAGHMQLATPKTPKLGGTGSGGTGSGGTDE</sequence>
<reference evidence="3" key="2">
    <citation type="submission" date="2020-01" db="EMBL/GenBank/DDBJ databases">
        <authorList>
            <person name="Campanaro S."/>
        </authorList>
    </citation>
    <scope>NUCLEOTIDE SEQUENCE</scope>
    <source>
        <strain evidence="3">AS01afH2WH_6</strain>
    </source>
</reference>
<comment type="caution">
    <text evidence="3">The sequence shown here is derived from an EMBL/GenBank/DDBJ whole genome shotgun (WGS) entry which is preliminary data.</text>
</comment>
<name>A0A971ID56_9BIFI</name>
<evidence type="ECO:0000313" key="4">
    <source>
        <dbReference type="Proteomes" id="UP000767327"/>
    </source>
</evidence>
<protein>
    <submittedName>
        <fullName evidence="3">DUF58 domain-containing protein</fullName>
    </submittedName>
</protein>
<dbReference type="InterPro" id="IPR002881">
    <property type="entry name" value="DUF58"/>
</dbReference>
<dbReference type="Pfam" id="PF01882">
    <property type="entry name" value="DUF58"/>
    <property type="match status" value="1"/>
</dbReference>
<gene>
    <name evidence="3" type="ORF">GXW98_07395</name>
</gene>
<evidence type="ECO:0000313" key="3">
    <source>
        <dbReference type="EMBL" id="NLT80089.1"/>
    </source>
</evidence>
<accession>A0A971ID56</accession>
<dbReference type="RefSeq" id="WP_273174139.1">
    <property type="nucleotide sequence ID" value="NZ_CP181270.1"/>
</dbReference>
<evidence type="ECO:0000259" key="2">
    <source>
        <dbReference type="Pfam" id="PF01882"/>
    </source>
</evidence>
<organism evidence="3 4">
    <name type="scientific">Bifidobacterium crudilactis</name>
    <dbReference type="NCBI Taxonomy" id="327277"/>
    <lineage>
        <taxon>Bacteria</taxon>
        <taxon>Bacillati</taxon>
        <taxon>Actinomycetota</taxon>
        <taxon>Actinomycetes</taxon>
        <taxon>Bifidobacteriales</taxon>
        <taxon>Bifidobacteriaceae</taxon>
        <taxon>Bifidobacterium</taxon>
    </lineage>
</organism>
<evidence type="ECO:0000256" key="1">
    <source>
        <dbReference type="SAM" id="MobiDB-lite"/>
    </source>
</evidence>
<reference evidence="3" key="1">
    <citation type="journal article" date="2020" name="Biotechnol. Biofuels">
        <title>New insights from the biogas microbiome by comprehensive genome-resolved metagenomics of nearly 1600 species originating from multiple anaerobic digesters.</title>
        <authorList>
            <person name="Campanaro S."/>
            <person name="Treu L."/>
            <person name="Rodriguez-R L.M."/>
            <person name="Kovalovszki A."/>
            <person name="Ziels R.M."/>
            <person name="Maus I."/>
            <person name="Zhu X."/>
            <person name="Kougias P.G."/>
            <person name="Basile A."/>
            <person name="Luo G."/>
            <person name="Schluter A."/>
            <person name="Konstantinidis K.T."/>
            <person name="Angelidaki I."/>
        </authorList>
    </citation>
    <scope>NUCLEOTIDE SEQUENCE</scope>
    <source>
        <strain evidence="3">AS01afH2WH_6</strain>
    </source>
</reference>